<evidence type="ECO:0000313" key="3">
    <source>
        <dbReference type="Proteomes" id="UP000022910"/>
    </source>
</evidence>
<dbReference type="HOGENOM" id="CLU_009123_4_6_1"/>
<dbReference type="PANTHER" id="PTHR23272:SF21">
    <property type="entry name" value="BED ZINC FINGER AND HAT DIMERIZATION DOMAIN-CONTAINING PROTEIN"/>
    <property type="match status" value="1"/>
</dbReference>
<feature type="domain" description="HAT C-terminal dimerisation" evidence="1">
    <location>
        <begin position="99"/>
        <end position="175"/>
    </location>
</feature>
<dbReference type="InterPro" id="IPR012337">
    <property type="entry name" value="RNaseH-like_sf"/>
</dbReference>
<name>A0A015JCH8_RHIIW</name>
<dbReference type="GO" id="GO:0046983">
    <property type="term" value="F:protein dimerization activity"/>
    <property type="evidence" value="ECO:0007669"/>
    <property type="project" value="InterPro"/>
</dbReference>
<dbReference type="OrthoDB" id="2428298at2759"/>
<evidence type="ECO:0000313" key="2">
    <source>
        <dbReference type="EMBL" id="EXX67202.1"/>
    </source>
</evidence>
<dbReference type="SUPFAM" id="SSF53098">
    <property type="entry name" value="Ribonuclease H-like"/>
    <property type="match status" value="1"/>
</dbReference>
<dbReference type="InterPro" id="IPR008906">
    <property type="entry name" value="HATC_C_dom"/>
</dbReference>
<proteinExistence type="predicted"/>
<evidence type="ECO:0000259" key="1">
    <source>
        <dbReference type="Pfam" id="PF05699"/>
    </source>
</evidence>
<dbReference type="EMBL" id="JEMT01017931">
    <property type="protein sequence ID" value="EXX67202.1"/>
    <property type="molecule type" value="Genomic_DNA"/>
</dbReference>
<dbReference type="PANTHER" id="PTHR23272">
    <property type="entry name" value="BED FINGER-RELATED"/>
    <property type="match status" value="1"/>
</dbReference>
<accession>A0A015JCH8</accession>
<dbReference type="STRING" id="1432141.A0A015JCH8"/>
<dbReference type="Proteomes" id="UP000022910">
    <property type="component" value="Unassembled WGS sequence"/>
</dbReference>
<reference evidence="2 3" key="1">
    <citation type="submission" date="2014-02" db="EMBL/GenBank/DDBJ databases">
        <title>Single nucleus genome sequencing reveals high similarity among nuclei of an endomycorrhizal fungus.</title>
        <authorList>
            <person name="Lin K."/>
            <person name="Geurts R."/>
            <person name="Zhang Z."/>
            <person name="Limpens E."/>
            <person name="Saunders D.G."/>
            <person name="Mu D."/>
            <person name="Pang E."/>
            <person name="Cao H."/>
            <person name="Cha H."/>
            <person name="Lin T."/>
            <person name="Zhou Q."/>
            <person name="Shang Y."/>
            <person name="Li Y."/>
            <person name="Ivanov S."/>
            <person name="Sharma T."/>
            <person name="Velzen R.V."/>
            <person name="Ruijter N.D."/>
            <person name="Aanen D.K."/>
            <person name="Win J."/>
            <person name="Kamoun S."/>
            <person name="Bisseling T."/>
            <person name="Huang S."/>
        </authorList>
    </citation>
    <scope>NUCLEOTIDE SEQUENCE [LARGE SCALE GENOMIC DNA]</scope>
    <source>
        <strain evidence="3">DAOM197198w</strain>
    </source>
</reference>
<organism evidence="2 3">
    <name type="scientific">Rhizophagus irregularis (strain DAOM 197198w)</name>
    <name type="common">Glomus intraradices</name>
    <dbReference type="NCBI Taxonomy" id="1432141"/>
    <lineage>
        <taxon>Eukaryota</taxon>
        <taxon>Fungi</taxon>
        <taxon>Fungi incertae sedis</taxon>
        <taxon>Mucoromycota</taxon>
        <taxon>Glomeromycotina</taxon>
        <taxon>Glomeromycetes</taxon>
        <taxon>Glomerales</taxon>
        <taxon>Glomeraceae</taxon>
        <taxon>Rhizophagus</taxon>
    </lineage>
</organism>
<gene>
    <name evidence="2" type="ORF">RirG_116520</name>
</gene>
<dbReference type="AlphaFoldDB" id="A0A015JCH8"/>
<comment type="caution">
    <text evidence="2">The sequence shown here is derived from an EMBL/GenBank/DDBJ whole genome shotgun (WGS) entry which is preliminary data.</text>
</comment>
<dbReference type="Pfam" id="PF05699">
    <property type="entry name" value="Dimer_Tnp_hAT"/>
    <property type="match status" value="1"/>
</dbReference>
<sequence>MKRVFNNYFGQFNKSLHIPAFFDPRYKKSSYGNMSREEVFQPIQELMANYQELTTPVSQTTTVRRRLASLSLLEIRSYFQDLFMPNQTQQLVSNELDIYFDSHPPGNEVMPLDWWKIHATEFPVLAKMARDYLTIMSTSVPCEQFFSVAGKQITQTRNRLHPETARACLCLKSWLEQGKVE</sequence>
<protein>
    <recommendedName>
        <fullName evidence="1">HAT C-terminal dimerisation domain-containing protein</fullName>
    </recommendedName>
</protein>
<keyword evidence="3" id="KW-1185">Reference proteome</keyword>